<protein>
    <recommendedName>
        <fullName evidence="8 15">tRNA-splicing ligase RtcB</fullName>
        <ecNumber evidence="15">6.5.1.-</ecNumber>
    </recommendedName>
</protein>
<evidence type="ECO:0000256" key="16">
    <source>
        <dbReference type="SAM" id="MobiDB-lite"/>
    </source>
</evidence>
<dbReference type="PROSITE" id="PS01288">
    <property type="entry name" value="UPF0027"/>
    <property type="match status" value="1"/>
</dbReference>
<feature type="binding site" evidence="14">
    <location>
        <position position="199"/>
    </location>
    <ligand>
        <name>Mn(2+)</name>
        <dbReference type="ChEBI" id="CHEBI:29035"/>
        <label>1</label>
    </ligand>
</feature>
<dbReference type="GO" id="GO:0005525">
    <property type="term" value="F:GTP binding"/>
    <property type="evidence" value="ECO:0007669"/>
    <property type="project" value="UniProtKB-KW"/>
</dbReference>
<name>Q9HLE9_THEAC</name>
<dbReference type="PANTHER" id="PTHR11118">
    <property type="entry name" value="RNA-SPLICING LIGASE RTCB HOMOLOG"/>
    <property type="match status" value="1"/>
</dbReference>
<organism evidence="17 18">
    <name type="scientific">Thermoplasma acidophilum (strain ATCC 25905 / DSM 1728 / JCM 9062 / NBRC 15155 / AMRC-C165)</name>
    <dbReference type="NCBI Taxonomy" id="273075"/>
    <lineage>
        <taxon>Archaea</taxon>
        <taxon>Methanobacteriati</taxon>
        <taxon>Thermoplasmatota</taxon>
        <taxon>Thermoplasmata</taxon>
        <taxon>Thermoplasmatales</taxon>
        <taxon>Thermoplasmataceae</taxon>
        <taxon>Thermoplasma</taxon>
    </lineage>
</organism>
<feature type="compositionally biased region" description="Polar residues" evidence="16">
    <location>
        <begin position="172"/>
        <end position="184"/>
    </location>
</feature>
<dbReference type="OrthoDB" id="9887at2157"/>
<feature type="compositionally biased region" description="Basic and acidic residues" evidence="16">
    <location>
        <begin position="162"/>
        <end position="171"/>
    </location>
</feature>
<dbReference type="GO" id="GO:0006388">
    <property type="term" value="P:tRNA splicing, via endonucleolytic cleavage and ligation"/>
    <property type="evidence" value="ECO:0007669"/>
    <property type="project" value="UniProtKB-ARBA"/>
</dbReference>
<evidence type="ECO:0000256" key="4">
    <source>
        <dbReference type="ARBA" id="ARBA00022723"/>
    </source>
</evidence>
<dbReference type="EC" id="6.5.1.-" evidence="15"/>
<dbReference type="PaxDb" id="273075-Ta0279"/>
<evidence type="ECO:0000256" key="1">
    <source>
        <dbReference type="ARBA" id="ARBA00008071"/>
    </source>
</evidence>
<sequence length="466" mass="50895">MNVRRIDDYTYMIDKENGMNVPGIVYSSEELFKKSVDEGSLKQVMNVAKLPGIIKASYAMPDIHLGYGFPIGGVAAFDAETGIISPGGVGYDINCGVALVSTGISFDEFMPKIKEVTDDLFIEIPSGLTSRKGLKVSSSDLNEILRSGLKWAYEHDLATRDDMDHTEDHGSIENSGENVSKAAQQRGMSQIGTLGAGNHFLEVQKVSQIFDYDLAGKFGIKMNEVTVMVHTGSRGLGHQVATDYIRMLREADYSVKTSDPELISAPVRSPIGEKYIDAMRSAANFAFVNRQIAIYRIRSVFEKHFGVTPRLIYSLAHNIAKEENHVVDGESMKVIVHRKGATRAFPAGKASSPFEDTGHPVLIPGSMGTASYVLVGLRDNLDKSFGTTCHGSGRVLSRNQAVKKYAGLVEKELQEKNVYARPATKQVLYEEAPESYKNVDEVVDAVYGASLAKPVVKMIPVSVVKG</sequence>
<comment type="subunit">
    <text evidence="2 15">Monomer.</text>
</comment>
<comment type="function">
    <text evidence="9">Essential for tRNA splicing and maturation. Acts by directly joining spliced tRNA halves to mature-sized tRNAs. Joins RNA with 2',3'-cyclic-phosphate or 3'-phosphate ends to RNA with 5'-hydroxy ends.</text>
</comment>
<dbReference type="Gene3D" id="3.90.1860.10">
    <property type="entry name" value="tRNA-splicing ligase RtcB"/>
    <property type="match status" value="1"/>
</dbReference>
<feature type="binding site" evidence="13">
    <location>
        <begin position="364"/>
        <end position="367"/>
    </location>
    <ligand>
        <name>GMP</name>
        <dbReference type="ChEBI" id="CHEBI:58115"/>
    </ligand>
</feature>
<evidence type="ECO:0000256" key="6">
    <source>
        <dbReference type="ARBA" id="ARBA00023134"/>
    </source>
</evidence>
<gene>
    <name evidence="15" type="primary">rtcB</name>
    <name evidence="17" type="ordered locus">Ta0279</name>
</gene>
<evidence type="ECO:0000256" key="10">
    <source>
        <dbReference type="ARBA" id="ARBA00047746"/>
    </source>
</evidence>
<comment type="cofactor">
    <cofactor evidence="14 15">
        <name>Mn(2+)</name>
        <dbReference type="ChEBI" id="CHEBI:29035"/>
    </cofactor>
    <text evidence="14 15">Binds 2 manganese ions per subunit.</text>
</comment>
<evidence type="ECO:0000256" key="8">
    <source>
        <dbReference type="ARBA" id="ARBA00033766"/>
    </source>
</evidence>
<dbReference type="FunFam" id="3.90.1860.10:FF:000001">
    <property type="entry name" value="tRNA-splicing ligase RtcB homolog"/>
    <property type="match status" value="1"/>
</dbReference>
<dbReference type="GO" id="GO:0170057">
    <property type="term" value="F:RNA ligase (GTP) activity"/>
    <property type="evidence" value="ECO:0007669"/>
    <property type="project" value="UniProtKB-EC"/>
</dbReference>
<dbReference type="FunCoup" id="Q9HLE9">
    <property type="interactions" value="178"/>
</dbReference>
<dbReference type="STRING" id="273075.gene:9571496"/>
<dbReference type="KEGG" id="tac:Ta0279"/>
<dbReference type="Proteomes" id="UP000001024">
    <property type="component" value="Chromosome"/>
</dbReference>
<keyword evidence="18" id="KW-1185">Reference proteome</keyword>
<evidence type="ECO:0000313" key="17">
    <source>
        <dbReference type="EMBL" id="CAC11424.1"/>
    </source>
</evidence>
<keyword evidence="7 14" id="KW-0464">Manganese</keyword>
<dbReference type="SUPFAM" id="SSF103365">
    <property type="entry name" value="Hypothetical protein PH1602"/>
    <property type="match status" value="1"/>
</dbReference>
<accession>Q9HLE9</accession>
<reference evidence="17 18" key="1">
    <citation type="journal article" date="2000" name="Nature">
        <title>The genome sequence of the thermoacidophilic scavenger Thermoplasma acidophilum.</title>
        <authorList>
            <person name="Ruepp A."/>
            <person name="Graml W."/>
            <person name="Santos-Martinez M.L."/>
            <person name="Koretke K.K."/>
            <person name="Volker C."/>
            <person name="Mewes H.W."/>
            <person name="Frishman D."/>
            <person name="Stocker S."/>
            <person name="Lupas A.N."/>
            <person name="Baumeister W."/>
        </authorList>
    </citation>
    <scope>NUCLEOTIDE SEQUENCE [LARGE SCALE GENOMIC DNA]</scope>
    <source>
        <strain evidence="18">ATCC 25905 / DSM 1728 / JCM 9062 / NBRC 15155 / AMRC-C165</strain>
    </source>
</reference>
<dbReference type="AlphaFoldDB" id="Q9HLE9"/>
<keyword evidence="3 15" id="KW-0436">Ligase</keyword>
<dbReference type="EnsemblBacteria" id="CAC11424">
    <property type="protein sequence ID" value="CAC11424"/>
    <property type="gene ID" value="CAC11424"/>
</dbReference>
<feature type="binding site" evidence="13">
    <location>
        <position position="465"/>
    </location>
    <ligand>
        <name>GMP</name>
        <dbReference type="ChEBI" id="CHEBI:58115"/>
    </ligand>
</feature>
<evidence type="ECO:0000256" key="13">
    <source>
        <dbReference type="PIRSR" id="PIRSR601233-2"/>
    </source>
</evidence>
<dbReference type="InterPro" id="IPR001233">
    <property type="entry name" value="RtcB"/>
</dbReference>
<keyword evidence="5 13" id="KW-0547">Nucleotide-binding</keyword>
<dbReference type="RefSeq" id="WP_010900708.1">
    <property type="nucleotide sequence ID" value="NC_002578.1"/>
</dbReference>
<keyword evidence="6 13" id="KW-0342">GTP-binding</keyword>
<evidence type="ECO:0000256" key="3">
    <source>
        <dbReference type="ARBA" id="ARBA00022598"/>
    </source>
</evidence>
<evidence type="ECO:0000256" key="5">
    <source>
        <dbReference type="ARBA" id="ARBA00022741"/>
    </source>
</evidence>
<feature type="binding site" evidence="13">
    <location>
        <begin position="317"/>
        <end position="318"/>
    </location>
    <ligand>
        <name>GMP</name>
        <dbReference type="ChEBI" id="CHEBI:58115"/>
    </ligand>
</feature>
<feature type="binding site" evidence="14">
    <location>
        <position position="230"/>
    </location>
    <ligand>
        <name>Mn(2+)</name>
        <dbReference type="ChEBI" id="CHEBI:29035"/>
        <label>2</label>
    </ligand>
</feature>
<dbReference type="eggNOG" id="arCOG04246">
    <property type="taxonomic scope" value="Archaea"/>
</dbReference>
<dbReference type="GO" id="GO:0003972">
    <property type="term" value="F:RNA ligase (ATP) activity"/>
    <property type="evidence" value="ECO:0007669"/>
    <property type="project" value="TreeGrafter"/>
</dbReference>
<dbReference type="InterPro" id="IPR036025">
    <property type="entry name" value="RtcB-like_sf"/>
</dbReference>
<evidence type="ECO:0000256" key="7">
    <source>
        <dbReference type="ARBA" id="ARBA00023211"/>
    </source>
</evidence>
<evidence type="ECO:0000256" key="15">
    <source>
        <dbReference type="RuleBase" id="RU371113"/>
    </source>
</evidence>
<feature type="binding site" evidence="13">
    <location>
        <begin position="198"/>
        <end position="202"/>
    </location>
    <ligand>
        <name>GMP</name>
        <dbReference type="ChEBI" id="CHEBI:58115"/>
    </ligand>
</feature>
<evidence type="ECO:0000256" key="2">
    <source>
        <dbReference type="ARBA" id="ARBA00011245"/>
    </source>
</evidence>
<evidence type="ECO:0000313" key="18">
    <source>
        <dbReference type="Proteomes" id="UP000001024"/>
    </source>
</evidence>
<proteinExistence type="inferred from homology"/>
<feature type="region of interest" description="Disordered" evidence="16">
    <location>
        <begin position="162"/>
        <end position="184"/>
    </location>
</feature>
<dbReference type="PANTHER" id="PTHR11118:SF1">
    <property type="entry name" value="RNA-SPLICING LIGASE RTCB HOMOLOG"/>
    <property type="match status" value="1"/>
</dbReference>
<feature type="binding site" evidence="14">
    <location>
        <position position="92"/>
    </location>
    <ligand>
        <name>Mn(2+)</name>
        <dbReference type="ChEBI" id="CHEBI:29035"/>
        <label>1</label>
    </ligand>
</feature>
<feature type="binding site" evidence="13">
    <location>
        <position position="371"/>
    </location>
    <ligand>
        <name>GMP</name>
        <dbReference type="ChEBI" id="CHEBI:58115"/>
    </ligand>
</feature>
<dbReference type="GO" id="GO:0046872">
    <property type="term" value="F:metal ion binding"/>
    <property type="evidence" value="ECO:0007669"/>
    <property type="project" value="UniProtKB-UniRule"/>
</dbReference>
<dbReference type="InParanoid" id="Q9HLE9"/>
<evidence type="ECO:0000256" key="12">
    <source>
        <dbReference type="PIRSR" id="PIRSR601233-1"/>
    </source>
</evidence>
<feature type="binding site" evidence="13">
    <location>
        <begin position="390"/>
        <end position="393"/>
    </location>
    <ligand>
        <name>GMP</name>
        <dbReference type="ChEBI" id="CHEBI:58115"/>
    </ligand>
</feature>
<dbReference type="Pfam" id="PF01139">
    <property type="entry name" value="RtcB"/>
    <property type="match status" value="1"/>
</dbReference>
<comment type="catalytic activity">
    <reaction evidence="10">
        <text>a 3'-end 3'-phospho-ribonucleotide-RNA + a 5'-end dephospho-ribonucleoside-RNA + GTP = a ribonucleotidyl-ribonucleotide-RNA + GMP + diphosphate</text>
        <dbReference type="Rhea" id="RHEA:68076"/>
        <dbReference type="Rhea" id="RHEA-COMP:10463"/>
        <dbReference type="Rhea" id="RHEA-COMP:13936"/>
        <dbReference type="Rhea" id="RHEA-COMP:17355"/>
        <dbReference type="ChEBI" id="CHEBI:33019"/>
        <dbReference type="ChEBI" id="CHEBI:37565"/>
        <dbReference type="ChEBI" id="CHEBI:58115"/>
        <dbReference type="ChEBI" id="CHEBI:83062"/>
        <dbReference type="ChEBI" id="CHEBI:138284"/>
        <dbReference type="ChEBI" id="CHEBI:173118"/>
        <dbReference type="EC" id="6.5.1.8"/>
    </reaction>
</comment>
<dbReference type="HOGENOM" id="CLU_022279_0_1_2"/>
<evidence type="ECO:0000256" key="11">
    <source>
        <dbReference type="ARBA" id="ARBA00049514"/>
    </source>
</evidence>
<dbReference type="EMBL" id="AL445063">
    <property type="protein sequence ID" value="CAC11424.1"/>
    <property type="molecule type" value="Genomic_DNA"/>
</dbReference>
<evidence type="ECO:0000256" key="14">
    <source>
        <dbReference type="PIRSR" id="PIRSR601233-3"/>
    </source>
</evidence>
<comment type="similarity">
    <text evidence="1 15">Belongs to the RtcB family.</text>
</comment>
<evidence type="ECO:0000256" key="9">
    <source>
        <dbReference type="ARBA" id="ARBA00045316"/>
    </source>
</evidence>
<feature type="binding site" evidence="14">
    <location>
        <position position="317"/>
    </location>
    <ligand>
        <name>Mn(2+)</name>
        <dbReference type="ChEBI" id="CHEBI:29035"/>
        <label>2</label>
    </ligand>
</feature>
<keyword evidence="4 14" id="KW-0479">Metal-binding</keyword>
<comment type="catalytic activity">
    <reaction evidence="11">
        <text>a 3'-end 2',3'-cyclophospho-ribonucleotide-RNA + a 5'-end dephospho-ribonucleoside-RNA + GTP + H2O = a ribonucleotidyl-ribonucleotide-RNA + GMP + diphosphate + H(+)</text>
        <dbReference type="Rhea" id="RHEA:68080"/>
        <dbReference type="Rhea" id="RHEA-COMP:10464"/>
        <dbReference type="Rhea" id="RHEA-COMP:13936"/>
        <dbReference type="Rhea" id="RHEA-COMP:17355"/>
        <dbReference type="ChEBI" id="CHEBI:15377"/>
        <dbReference type="ChEBI" id="CHEBI:15378"/>
        <dbReference type="ChEBI" id="CHEBI:33019"/>
        <dbReference type="ChEBI" id="CHEBI:37565"/>
        <dbReference type="ChEBI" id="CHEBI:58115"/>
        <dbReference type="ChEBI" id="CHEBI:83064"/>
        <dbReference type="ChEBI" id="CHEBI:138284"/>
        <dbReference type="ChEBI" id="CHEBI:173118"/>
        <dbReference type="EC" id="6.5.1.8"/>
    </reaction>
</comment>
<feature type="active site" description="GMP-histidine intermediate" evidence="12">
    <location>
        <position position="390"/>
    </location>
</feature>